<keyword evidence="3" id="KW-1003">Cell membrane</keyword>
<protein>
    <recommendedName>
        <fullName evidence="13">Large-conductance mechanosensitive channel</fullName>
    </recommendedName>
</protein>
<evidence type="ECO:0000256" key="1">
    <source>
        <dbReference type="ARBA" id="ARBA00004141"/>
    </source>
</evidence>
<evidence type="ECO:0000313" key="10">
    <source>
        <dbReference type="EMBL" id="CAF0782125.1"/>
    </source>
</evidence>
<evidence type="ECO:0000256" key="2">
    <source>
        <dbReference type="ARBA" id="ARBA00022448"/>
    </source>
</evidence>
<keyword evidence="6" id="KW-0406">Ion transport</keyword>
<evidence type="ECO:0000313" key="12">
    <source>
        <dbReference type="Proteomes" id="UP000663889"/>
    </source>
</evidence>
<evidence type="ECO:0000256" key="7">
    <source>
        <dbReference type="ARBA" id="ARBA00023136"/>
    </source>
</evidence>
<comment type="caution">
    <text evidence="11">The sequence shown here is derived from an EMBL/GenBank/DDBJ whole genome shotgun (WGS) entry which is preliminary data.</text>
</comment>
<dbReference type="AlphaFoldDB" id="A0A813UBS8"/>
<comment type="subcellular location">
    <subcellularLocation>
        <location evidence="1">Membrane</location>
        <topology evidence="1">Multi-pass membrane protein</topology>
    </subcellularLocation>
</comment>
<evidence type="ECO:0000256" key="3">
    <source>
        <dbReference type="ARBA" id="ARBA00022475"/>
    </source>
</evidence>
<evidence type="ECO:0000256" key="8">
    <source>
        <dbReference type="ARBA" id="ARBA00023303"/>
    </source>
</evidence>
<dbReference type="PANTHER" id="PTHR30266">
    <property type="entry name" value="MECHANOSENSITIVE CHANNEL MSCL"/>
    <property type="match status" value="1"/>
</dbReference>
<dbReference type="HAMAP" id="MF_00115">
    <property type="entry name" value="MscL"/>
    <property type="match status" value="1"/>
</dbReference>
<organism evidence="11 12">
    <name type="scientific">Rotaria sordida</name>
    <dbReference type="NCBI Taxonomy" id="392033"/>
    <lineage>
        <taxon>Eukaryota</taxon>
        <taxon>Metazoa</taxon>
        <taxon>Spiralia</taxon>
        <taxon>Gnathifera</taxon>
        <taxon>Rotifera</taxon>
        <taxon>Eurotatoria</taxon>
        <taxon>Bdelloidea</taxon>
        <taxon>Philodinida</taxon>
        <taxon>Philodinidae</taxon>
        <taxon>Rotaria</taxon>
    </lineage>
</organism>
<accession>A0A813UBS8</accession>
<dbReference type="Pfam" id="PF01741">
    <property type="entry name" value="MscL"/>
    <property type="match status" value="1"/>
</dbReference>
<name>A0A813UBS8_9BILA</name>
<dbReference type="EMBL" id="CAJNOO010000067">
    <property type="protein sequence ID" value="CAF0782125.1"/>
    <property type="molecule type" value="Genomic_DNA"/>
</dbReference>
<feature type="transmembrane region" description="Helical" evidence="9">
    <location>
        <begin position="87"/>
        <end position="108"/>
    </location>
</feature>
<evidence type="ECO:0000313" key="11">
    <source>
        <dbReference type="EMBL" id="CAF0826766.1"/>
    </source>
</evidence>
<evidence type="ECO:0008006" key="13">
    <source>
        <dbReference type="Google" id="ProtNLM"/>
    </source>
</evidence>
<proteinExistence type="inferred from homology"/>
<dbReference type="GO" id="GO:0016020">
    <property type="term" value="C:membrane"/>
    <property type="evidence" value="ECO:0007669"/>
    <property type="project" value="UniProtKB-SubCell"/>
</dbReference>
<dbReference type="InterPro" id="IPR001185">
    <property type="entry name" value="MS_channel"/>
</dbReference>
<dbReference type="PRINTS" id="PR01264">
    <property type="entry name" value="MECHCHANNEL"/>
</dbReference>
<feature type="transmembrane region" description="Helical" evidence="9">
    <location>
        <begin position="24"/>
        <end position="41"/>
    </location>
</feature>
<evidence type="ECO:0000256" key="5">
    <source>
        <dbReference type="ARBA" id="ARBA00022989"/>
    </source>
</evidence>
<dbReference type="NCBIfam" id="TIGR00220">
    <property type="entry name" value="mscL"/>
    <property type="match status" value="1"/>
</dbReference>
<dbReference type="InterPro" id="IPR036019">
    <property type="entry name" value="MscL_channel"/>
</dbReference>
<keyword evidence="2" id="KW-0813">Transport</keyword>
<dbReference type="PANTHER" id="PTHR30266:SF2">
    <property type="entry name" value="LARGE-CONDUCTANCE MECHANOSENSITIVE CHANNEL"/>
    <property type="match status" value="1"/>
</dbReference>
<evidence type="ECO:0000256" key="6">
    <source>
        <dbReference type="ARBA" id="ARBA00023065"/>
    </source>
</evidence>
<evidence type="ECO:0000256" key="4">
    <source>
        <dbReference type="ARBA" id="ARBA00022692"/>
    </source>
</evidence>
<sequence>MEGTRHCCLNFCKEFKAFALRGNVFDLAIGIIIGTAFSNVVKSLVDDIITPPFGFLLGGVDFANLTIKMKNFVYKNQPPVVIRYGKFIQQIIYLLIVAFAIFFIIKLVNRLYKMAKKKKEKNEPLIDDKTSDEVKVLREIRDLLAQQSSVVPTPSPNL</sequence>
<dbReference type="Gene3D" id="1.10.1200.120">
    <property type="entry name" value="Large-conductance mechanosensitive channel, MscL, domain 1"/>
    <property type="match status" value="1"/>
</dbReference>
<keyword evidence="4 9" id="KW-0812">Transmembrane</keyword>
<dbReference type="Proteomes" id="UP000663889">
    <property type="component" value="Unassembled WGS sequence"/>
</dbReference>
<keyword evidence="7 9" id="KW-0472">Membrane</keyword>
<dbReference type="OrthoDB" id="10069343at2759"/>
<keyword evidence="5 9" id="KW-1133">Transmembrane helix</keyword>
<dbReference type="SUPFAM" id="SSF81330">
    <property type="entry name" value="Gated mechanosensitive channel"/>
    <property type="match status" value="1"/>
</dbReference>
<dbReference type="GO" id="GO:0008381">
    <property type="term" value="F:mechanosensitive monoatomic ion channel activity"/>
    <property type="evidence" value="ECO:0007669"/>
    <property type="project" value="InterPro"/>
</dbReference>
<reference evidence="11" key="1">
    <citation type="submission" date="2021-02" db="EMBL/GenBank/DDBJ databases">
        <authorList>
            <person name="Nowell W R."/>
        </authorList>
    </citation>
    <scope>NUCLEOTIDE SEQUENCE</scope>
</reference>
<dbReference type="NCBIfam" id="NF001843">
    <property type="entry name" value="PRK00567.1-4"/>
    <property type="match status" value="1"/>
</dbReference>
<dbReference type="Proteomes" id="UP000663882">
    <property type="component" value="Unassembled WGS sequence"/>
</dbReference>
<keyword evidence="8" id="KW-0407">Ion channel</keyword>
<gene>
    <name evidence="10" type="ORF">RFH988_LOCUS2961</name>
    <name evidence="11" type="ORF">SEV965_LOCUS1902</name>
</gene>
<dbReference type="EMBL" id="CAJNOU010000039">
    <property type="protein sequence ID" value="CAF0826766.1"/>
    <property type="molecule type" value="Genomic_DNA"/>
</dbReference>
<dbReference type="InterPro" id="IPR037673">
    <property type="entry name" value="MSC/AndL"/>
</dbReference>
<evidence type="ECO:0000256" key="9">
    <source>
        <dbReference type="SAM" id="Phobius"/>
    </source>
</evidence>